<dbReference type="KEGG" id="goe:100897547"/>
<reference evidence="2" key="1">
    <citation type="submission" date="2025-08" db="UniProtKB">
        <authorList>
            <consortium name="RefSeq"/>
        </authorList>
    </citation>
    <scope>IDENTIFICATION</scope>
</reference>
<sequence length="198" mass="21780">MVHAVYLASLAGQDEPVLLYSRSFAAGLPTKTSALDTFCAYNSQGVDSIPAESEEDPHQLMRVYEGNDVLDAILSEGKNEFLKASNQSTRKEKKKDFASGTFPIKDTRLMVHWMSSLKGTALMMIASTSANASIVRSNMRSILTSLAARIRLDQPRDVFLKAHVVSLTLKYYLPCGQLLLHPTGMTKQIDGTIAKLLK</sequence>
<dbReference type="InterPro" id="IPR029392">
    <property type="entry name" value="AP-5_subunit_s1"/>
</dbReference>
<organism evidence="1 2">
    <name type="scientific">Galendromus occidentalis</name>
    <name type="common">western predatory mite</name>
    <dbReference type="NCBI Taxonomy" id="34638"/>
    <lineage>
        <taxon>Eukaryota</taxon>
        <taxon>Metazoa</taxon>
        <taxon>Ecdysozoa</taxon>
        <taxon>Arthropoda</taxon>
        <taxon>Chelicerata</taxon>
        <taxon>Arachnida</taxon>
        <taxon>Acari</taxon>
        <taxon>Parasitiformes</taxon>
        <taxon>Mesostigmata</taxon>
        <taxon>Gamasina</taxon>
        <taxon>Phytoseioidea</taxon>
        <taxon>Phytoseiidae</taxon>
        <taxon>Typhlodrominae</taxon>
        <taxon>Galendromus</taxon>
    </lineage>
</organism>
<dbReference type="GO" id="GO:0000724">
    <property type="term" value="P:double-strand break repair via homologous recombination"/>
    <property type="evidence" value="ECO:0007669"/>
    <property type="project" value="InterPro"/>
</dbReference>
<dbReference type="GO" id="GO:0016197">
    <property type="term" value="P:endosomal transport"/>
    <property type="evidence" value="ECO:0007669"/>
    <property type="project" value="InterPro"/>
</dbReference>
<protein>
    <submittedName>
        <fullName evidence="2">Uncharacterized protein LOC100897547</fullName>
    </submittedName>
</protein>
<dbReference type="AlphaFoldDB" id="A0AAJ6VYU7"/>
<proteinExistence type="predicted"/>
<keyword evidence="1" id="KW-1185">Reference proteome</keyword>
<gene>
    <name evidence="2" type="primary">LOC100897547</name>
</gene>
<dbReference type="Pfam" id="PF15001">
    <property type="entry name" value="AP-5_subunit_s1"/>
    <property type="match status" value="1"/>
</dbReference>
<dbReference type="Proteomes" id="UP000694867">
    <property type="component" value="Unplaced"/>
</dbReference>
<accession>A0AAJ6VYU7</accession>
<dbReference type="GeneID" id="100897547"/>
<evidence type="ECO:0000313" key="1">
    <source>
        <dbReference type="Proteomes" id="UP000694867"/>
    </source>
</evidence>
<dbReference type="RefSeq" id="XP_003744334.1">
    <property type="nucleotide sequence ID" value="XM_003744286.2"/>
</dbReference>
<name>A0AAJ6VYU7_9ACAR</name>
<dbReference type="GO" id="GO:0030119">
    <property type="term" value="C:AP-type membrane coat adaptor complex"/>
    <property type="evidence" value="ECO:0007669"/>
    <property type="project" value="InterPro"/>
</dbReference>
<evidence type="ECO:0000313" key="2">
    <source>
        <dbReference type="RefSeq" id="XP_003744334.1"/>
    </source>
</evidence>